<feature type="chain" id="PRO_5043373063" evidence="1">
    <location>
        <begin position="28"/>
        <end position="87"/>
    </location>
</feature>
<evidence type="ECO:0000313" key="3">
    <source>
        <dbReference type="Proteomes" id="UP001180020"/>
    </source>
</evidence>
<gene>
    <name evidence="2" type="ORF">QJS10_CPA09g00817</name>
</gene>
<evidence type="ECO:0000256" key="1">
    <source>
        <dbReference type="SAM" id="SignalP"/>
    </source>
</evidence>
<dbReference type="Proteomes" id="UP001180020">
    <property type="component" value="Unassembled WGS sequence"/>
</dbReference>
<reference evidence="2" key="1">
    <citation type="journal article" date="2023" name="Nat. Commun.">
        <title>Diploid and tetraploid genomes of Acorus and the evolution of monocots.</title>
        <authorList>
            <person name="Ma L."/>
            <person name="Liu K.W."/>
            <person name="Li Z."/>
            <person name="Hsiao Y.Y."/>
            <person name="Qi Y."/>
            <person name="Fu T."/>
            <person name="Tang G.D."/>
            <person name="Zhang D."/>
            <person name="Sun W.H."/>
            <person name="Liu D.K."/>
            <person name="Li Y."/>
            <person name="Chen G.Z."/>
            <person name="Liu X.D."/>
            <person name="Liao X.Y."/>
            <person name="Jiang Y.T."/>
            <person name="Yu X."/>
            <person name="Hao Y."/>
            <person name="Huang J."/>
            <person name="Zhao X.W."/>
            <person name="Ke S."/>
            <person name="Chen Y.Y."/>
            <person name="Wu W.L."/>
            <person name="Hsu J.L."/>
            <person name="Lin Y.F."/>
            <person name="Huang M.D."/>
            <person name="Li C.Y."/>
            <person name="Huang L."/>
            <person name="Wang Z.W."/>
            <person name="Zhao X."/>
            <person name="Zhong W.Y."/>
            <person name="Peng D.H."/>
            <person name="Ahmad S."/>
            <person name="Lan S."/>
            <person name="Zhang J.S."/>
            <person name="Tsai W.C."/>
            <person name="Van de Peer Y."/>
            <person name="Liu Z.J."/>
        </authorList>
    </citation>
    <scope>NUCLEOTIDE SEQUENCE</scope>
    <source>
        <strain evidence="2">CP</strain>
    </source>
</reference>
<reference evidence="2" key="2">
    <citation type="submission" date="2023-06" db="EMBL/GenBank/DDBJ databases">
        <authorList>
            <person name="Ma L."/>
            <person name="Liu K.-W."/>
            <person name="Li Z."/>
            <person name="Hsiao Y.-Y."/>
            <person name="Qi Y."/>
            <person name="Fu T."/>
            <person name="Tang G."/>
            <person name="Zhang D."/>
            <person name="Sun W.-H."/>
            <person name="Liu D.-K."/>
            <person name="Li Y."/>
            <person name="Chen G.-Z."/>
            <person name="Liu X.-D."/>
            <person name="Liao X.-Y."/>
            <person name="Jiang Y.-T."/>
            <person name="Yu X."/>
            <person name="Hao Y."/>
            <person name="Huang J."/>
            <person name="Zhao X.-W."/>
            <person name="Ke S."/>
            <person name="Chen Y.-Y."/>
            <person name="Wu W.-L."/>
            <person name="Hsu J.-L."/>
            <person name="Lin Y.-F."/>
            <person name="Huang M.-D."/>
            <person name="Li C.-Y."/>
            <person name="Huang L."/>
            <person name="Wang Z.-W."/>
            <person name="Zhao X."/>
            <person name="Zhong W.-Y."/>
            <person name="Peng D.-H."/>
            <person name="Ahmad S."/>
            <person name="Lan S."/>
            <person name="Zhang J.-S."/>
            <person name="Tsai W.-C."/>
            <person name="Van De Peer Y."/>
            <person name="Liu Z.-J."/>
        </authorList>
    </citation>
    <scope>NUCLEOTIDE SEQUENCE</scope>
    <source>
        <strain evidence="2">CP</strain>
        <tissue evidence="2">Leaves</tissue>
    </source>
</reference>
<comment type="caution">
    <text evidence="2">The sequence shown here is derived from an EMBL/GenBank/DDBJ whole genome shotgun (WGS) entry which is preliminary data.</text>
</comment>
<organism evidence="2 3">
    <name type="scientific">Acorus calamus</name>
    <name type="common">Sweet flag</name>
    <dbReference type="NCBI Taxonomy" id="4465"/>
    <lineage>
        <taxon>Eukaryota</taxon>
        <taxon>Viridiplantae</taxon>
        <taxon>Streptophyta</taxon>
        <taxon>Embryophyta</taxon>
        <taxon>Tracheophyta</taxon>
        <taxon>Spermatophyta</taxon>
        <taxon>Magnoliopsida</taxon>
        <taxon>Liliopsida</taxon>
        <taxon>Acoraceae</taxon>
        <taxon>Acorus</taxon>
    </lineage>
</organism>
<keyword evidence="1" id="KW-0732">Signal</keyword>
<dbReference type="AlphaFoldDB" id="A0AAV9E6P4"/>
<accession>A0AAV9E6P4</accession>
<dbReference type="EMBL" id="JAUJYO010000009">
    <property type="protein sequence ID" value="KAK1308849.1"/>
    <property type="molecule type" value="Genomic_DNA"/>
</dbReference>
<keyword evidence="3" id="KW-1185">Reference proteome</keyword>
<feature type="signal peptide" evidence="1">
    <location>
        <begin position="1"/>
        <end position="27"/>
    </location>
</feature>
<proteinExistence type="predicted"/>
<sequence length="87" mass="9858">MASKTFFHSSAGLFVLLFLTNGIISHAARRLSEALEHESLPYIPSLLKPEVPTLPKPEVPELPKPEIPTLPKPEVLEHSVHRRWCKR</sequence>
<evidence type="ECO:0000313" key="2">
    <source>
        <dbReference type="EMBL" id="KAK1308849.1"/>
    </source>
</evidence>
<name>A0AAV9E6P4_ACOCL</name>
<protein>
    <submittedName>
        <fullName evidence="2">Uncharacterized protein</fullName>
    </submittedName>
</protein>